<accession>A0A1Z4BPW4</accession>
<feature type="transmembrane region" description="Helical" evidence="2">
    <location>
        <begin position="50"/>
        <end position="76"/>
    </location>
</feature>
<gene>
    <name evidence="3" type="ORF">CBG49_09780</name>
</gene>
<dbReference type="EMBL" id="CP022022">
    <property type="protein sequence ID" value="ASF43346.1"/>
    <property type="molecule type" value="Genomic_DNA"/>
</dbReference>
<dbReference type="AlphaFoldDB" id="A0A1Z4BPW4"/>
<evidence type="ECO:0000313" key="4">
    <source>
        <dbReference type="Proteomes" id="UP000197007"/>
    </source>
</evidence>
<feature type="compositionally biased region" description="Low complexity" evidence="1">
    <location>
        <begin position="1"/>
        <end position="24"/>
    </location>
</feature>
<dbReference type="Proteomes" id="UP000197007">
    <property type="component" value="Chromosome"/>
</dbReference>
<evidence type="ECO:0008006" key="5">
    <source>
        <dbReference type="Google" id="ProtNLM"/>
    </source>
</evidence>
<evidence type="ECO:0000256" key="2">
    <source>
        <dbReference type="SAM" id="Phobius"/>
    </source>
</evidence>
<dbReference type="KEGG" id="capn:CBG49_09780"/>
<feature type="region of interest" description="Disordered" evidence="1">
    <location>
        <begin position="1"/>
        <end position="26"/>
    </location>
</feature>
<feature type="transmembrane region" description="Helical" evidence="2">
    <location>
        <begin position="88"/>
        <end position="112"/>
    </location>
</feature>
<dbReference type="RefSeq" id="WP_009751049.1">
    <property type="nucleotide sequence ID" value="NZ_CP022022.1"/>
</dbReference>
<protein>
    <recommendedName>
        <fullName evidence="5">DUF4190 domain-containing protein</fullName>
    </recommendedName>
</protein>
<evidence type="ECO:0000313" key="3">
    <source>
        <dbReference type="EMBL" id="ASF43346.1"/>
    </source>
</evidence>
<dbReference type="SUPFAM" id="SSF82866">
    <property type="entry name" value="Multidrug efflux transporter AcrB transmembrane domain"/>
    <property type="match status" value="1"/>
</dbReference>
<proteinExistence type="predicted"/>
<organism evidence="3 4">
    <name type="scientific">Capnocytophaga endodontalis</name>
    <dbReference type="NCBI Taxonomy" id="2708117"/>
    <lineage>
        <taxon>Bacteria</taxon>
        <taxon>Pseudomonadati</taxon>
        <taxon>Bacteroidota</taxon>
        <taxon>Flavobacteriia</taxon>
        <taxon>Flavobacteriales</taxon>
        <taxon>Flavobacteriaceae</taxon>
        <taxon>Capnocytophaga</taxon>
    </lineage>
</organism>
<keyword evidence="4" id="KW-1185">Reference proteome</keyword>
<keyword evidence="2" id="KW-0472">Membrane</keyword>
<sequence length="117" mass="12390">MEENTTSTQEQTVSQAQQQAQQVAKENNPPTIIIQNTHSSNSNGIGTAGFILALIAIFLVWVPFLGWIVWILGLILSGIGVTKTPRGLAIAGLAISLIGLIFLILLATFFVASTAVS</sequence>
<keyword evidence="2" id="KW-0812">Transmembrane</keyword>
<reference evidence="4" key="1">
    <citation type="submission" date="2017-06" db="EMBL/GenBank/DDBJ databases">
        <title>Complete genome sequence of Capnocytophaga sp. KCOM 1579 (=ChDC OS43) isolated from a human refractory periapical abscess lesion.</title>
        <authorList>
            <person name="Kook J.-K."/>
            <person name="Park S.-N."/>
            <person name="Lim Y.K."/>
            <person name="Roh H."/>
        </authorList>
    </citation>
    <scope>NUCLEOTIDE SEQUENCE [LARGE SCALE GENOMIC DNA]</scope>
    <source>
        <strain evidence="4">ChDC OS43</strain>
    </source>
</reference>
<keyword evidence="2" id="KW-1133">Transmembrane helix</keyword>
<name>A0A1Z4BPW4_9FLAO</name>
<evidence type="ECO:0000256" key="1">
    <source>
        <dbReference type="SAM" id="MobiDB-lite"/>
    </source>
</evidence>